<reference evidence="15" key="1">
    <citation type="submission" date="2025-08" db="UniProtKB">
        <authorList>
            <consortium name="RefSeq"/>
        </authorList>
    </citation>
    <scope>IDENTIFICATION</scope>
    <source>
        <tissue evidence="15">Liver</tissue>
    </source>
</reference>
<dbReference type="InterPro" id="IPR011500">
    <property type="entry name" value="GPCR_3_9-Cys_dom"/>
</dbReference>
<dbReference type="PROSITE" id="PS50259">
    <property type="entry name" value="G_PROTEIN_RECEP_F3_4"/>
    <property type="match status" value="1"/>
</dbReference>
<dbReference type="PRINTS" id="PR00248">
    <property type="entry name" value="GPCRMGR"/>
</dbReference>
<feature type="transmembrane region" description="Helical" evidence="12">
    <location>
        <begin position="173"/>
        <end position="198"/>
    </location>
</feature>
<accession>A0A9F5J585</accession>
<dbReference type="Proteomes" id="UP000695026">
    <property type="component" value="Unplaced"/>
</dbReference>
<protein>
    <submittedName>
        <fullName evidence="15">Vomeronasal type-2 receptor 26-like</fullName>
    </submittedName>
</protein>
<evidence type="ECO:0000313" key="15">
    <source>
        <dbReference type="RefSeq" id="XP_025033212.1"/>
    </source>
</evidence>
<dbReference type="PANTHER" id="PTHR24061:SF599">
    <property type="entry name" value="G-PROTEIN COUPLED RECEPTORS FAMILY 3 PROFILE DOMAIN-CONTAINING PROTEIN"/>
    <property type="match status" value="1"/>
</dbReference>
<evidence type="ECO:0000256" key="11">
    <source>
        <dbReference type="ARBA" id="ARBA00023224"/>
    </source>
</evidence>
<dbReference type="Pfam" id="PF00003">
    <property type="entry name" value="7tm_3"/>
    <property type="match status" value="1"/>
</dbReference>
<evidence type="ECO:0000256" key="8">
    <source>
        <dbReference type="ARBA" id="ARBA00023136"/>
    </source>
</evidence>
<organism evidence="14 15">
    <name type="scientific">Python bivittatus</name>
    <name type="common">Burmese python</name>
    <name type="synonym">Python molurus bivittatus</name>
    <dbReference type="NCBI Taxonomy" id="176946"/>
    <lineage>
        <taxon>Eukaryota</taxon>
        <taxon>Metazoa</taxon>
        <taxon>Chordata</taxon>
        <taxon>Craniata</taxon>
        <taxon>Vertebrata</taxon>
        <taxon>Euteleostomi</taxon>
        <taxon>Lepidosauria</taxon>
        <taxon>Squamata</taxon>
        <taxon>Bifurcata</taxon>
        <taxon>Unidentata</taxon>
        <taxon>Episquamata</taxon>
        <taxon>Toxicofera</taxon>
        <taxon>Serpentes</taxon>
        <taxon>Henophidia</taxon>
        <taxon>Pythonidae</taxon>
        <taxon>Python</taxon>
    </lineage>
</organism>
<keyword evidence="7" id="KW-0297">G-protein coupled receptor</keyword>
<dbReference type="OrthoDB" id="5984008at2759"/>
<dbReference type="PANTHER" id="PTHR24061">
    <property type="entry name" value="CALCIUM-SENSING RECEPTOR-RELATED"/>
    <property type="match status" value="1"/>
</dbReference>
<feature type="transmembrane region" description="Helical" evidence="12">
    <location>
        <begin position="214"/>
        <end position="235"/>
    </location>
</feature>
<dbReference type="GeneID" id="112543212"/>
<keyword evidence="9" id="KW-0675">Receptor</keyword>
<evidence type="ECO:0000256" key="1">
    <source>
        <dbReference type="ARBA" id="ARBA00004651"/>
    </source>
</evidence>
<keyword evidence="5" id="KW-0732">Signal</keyword>
<dbReference type="RefSeq" id="XP_025033212.1">
    <property type="nucleotide sequence ID" value="XM_025177444.1"/>
</dbReference>
<evidence type="ECO:0000256" key="4">
    <source>
        <dbReference type="ARBA" id="ARBA00022692"/>
    </source>
</evidence>
<evidence type="ECO:0000256" key="2">
    <source>
        <dbReference type="ARBA" id="ARBA00007242"/>
    </source>
</evidence>
<dbReference type="GO" id="GO:0004930">
    <property type="term" value="F:G protein-coupled receptor activity"/>
    <property type="evidence" value="ECO:0007669"/>
    <property type="project" value="UniProtKB-KW"/>
</dbReference>
<gene>
    <name evidence="15" type="primary">LOC112543212</name>
</gene>
<dbReference type="KEGG" id="pbi:112543212"/>
<keyword evidence="3" id="KW-1003">Cell membrane</keyword>
<dbReference type="InterPro" id="IPR038550">
    <property type="entry name" value="GPCR_3_9-Cys_sf"/>
</dbReference>
<evidence type="ECO:0000256" key="10">
    <source>
        <dbReference type="ARBA" id="ARBA00023180"/>
    </source>
</evidence>
<keyword evidence="4 12" id="KW-0812">Transmembrane</keyword>
<keyword evidence="6 12" id="KW-1133">Transmembrane helix</keyword>
<dbReference type="GO" id="GO:0005886">
    <property type="term" value="C:plasma membrane"/>
    <property type="evidence" value="ECO:0007669"/>
    <property type="project" value="UniProtKB-SubCell"/>
</dbReference>
<dbReference type="PROSITE" id="PS00981">
    <property type="entry name" value="G_PROTEIN_RECEP_F3_3"/>
    <property type="match status" value="1"/>
</dbReference>
<dbReference type="InterPro" id="IPR000068">
    <property type="entry name" value="GPCR_3_Ca_sens_rcpt-rel"/>
</dbReference>
<feature type="transmembrane region" description="Helical" evidence="12">
    <location>
        <begin position="103"/>
        <end position="129"/>
    </location>
</feature>
<keyword evidence="8 12" id="KW-0472">Membrane</keyword>
<dbReference type="PRINTS" id="PR01535">
    <property type="entry name" value="VOMERONASL2R"/>
</dbReference>
<sequence>MDSKASNGKKFKIKDSTIVWNHKFQDVRPWARCVEGCHHGYSKAVQEGKPACCYNCTKCPKGMISVQIDANQCERCPEDHYSNEEKNQCIPKMFSYLSFREPLGIVLTSFVLFFSVTSIIVALVLILHWDTPIVKASNRSITCALLSSLLLCFLCSFLFMGCPGEVTCFLQQTMFGIIFSICVSCILAKTITVVLAFLDTKPGNRMRKWIRKRLAGFVIVFCTFIQISLCAVWLATSPPFPELDMESPTDEIIVQCNEGSDIMWYIVLGYLGFLASISFTAAFFARKLPDTFNEAKLITFSMLVFCSVWVSFTPAYLSTKGKYMVAVEIFSILGSTAGLLGCIFLPKCYIIVLKPHLNTKEHLTRRVL</sequence>
<dbReference type="OMA" id="IDANQCE"/>
<dbReference type="FunFam" id="2.10.50.30:FF:000002">
    <property type="entry name" value="Vomeronasal 2 receptor, h1"/>
    <property type="match status" value="1"/>
</dbReference>
<name>A0A9F5J585_PYTBI</name>
<keyword evidence="10" id="KW-0325">Glycoprotein</keyword>
<dbReference type="InterPro" id="IPR017978">
    <property type="entry name" value="GPCR_3_C"/>
</dbReference>
<feature type="transmembrane region" description="Helical" evidence="12">
    <location>
        <begin position="262"/>
        <end position="285"/>
    </location>
</feature>
<dbReference type="InterPro" id="IPR017979">
    <property type="entry name" value="GPCR_3_CS"/>
</dbReference>
<evidence type="ECO:0000256" key="9">
    <source>
        <dbReference type="ARBA" id="ARBA00023170"/>
    </source>
</evidence>
<comment type="similarity">
    <text evidence="2">Belongs to the G-protein coupled receptor 3 family.</text>
</comment>
<evidence type="ECO:0000259" key="13">
    <source>
        <dbReference type="PROSITE" id="PS50259"/>
    </source>
</evidence>
<evidence type="ECO:0000256" key="6">
    <source>
        <dbReference type="ARBA" id="ARBA00022989"/>
    </source>
</evidence>
<feature type="transmembrane region" description="Helical" evidence="12">
    <location>
        <begin position="141"/>
        <end position="161"/>
    </location>
</feature>
<evidence type="ECO:0000256" key="3">
    <source>
        <dbReference type="ARBA" id="ARBA00022475"/>
    </source>
</evidence>
<keyword evidence="11" id="KW-0807">Transducer</keyword>
<keyword evidence="14" id="KW-1185">Reference proteome</keyword>
<dbReference type="Gene3D" id="2.10.50.30">
    <property type="entry name" value="GPCR, family 3, nine cysteines domain"/>
    <property type="match status" value="1"/>
</dbReference>
<evidence type="ECO:0000256" key="12">
    <source>
        <dbReference type="SAM" id="Phobius"/>
    </source>
</evidence>
<evidence type="ECO:0000313" key="14">
    <source>
        <dbReference type="Proteomes" id="UP000695026"/>
    </source>
</evidence>
<feature type="transmembrane region" description="Helical" evidence="12">
    <location>
        <begin position="323"/>
        <end position="345"/>
    </location>
</feature>
<feature type="domain" description="G-protein coupled receptors family 3 profile" evidence="13">
    <location>
        <begin position="103"/>
        <end position="367"/>
    </location>
</feature>
<evidence type="ECO:0000256" key="5">
    <source>
        <dbReference type="ARBA" id="ARBA00022729"/>
    </source>
</evidence>
<dbReference type="InterPro" id="IPR004073">
    <property type="entry name" value="GPCR_3_vmron_rcpt_2"/>
</dbReference>
<feature type="transmembrane region" description="Helical" evidence="12">
    <location>
        <begin position="297"/>
        <end position="317"/>
    </location>
</feature>
<dbReference type="Pfam" id="PF07562">
    <property type="entry name" value="NCD3G"/>
    <property type="match status" value="1"/>
</dbReference>
<evidence type="ECO:0000256" key="7">
    <source>
        <dbReference type="ARBA" id="ARBA00023040"/>
    </source>
</evidence>
<dbReference type="InterPro" id="IPR000337">
    <property type="entry name" value="GPCR_3"/>
</dbReference>
<comment type="subcellular location">
    <subcellularLocation>
        <location evidence="1">Cell membrane</location>
        <topology evidence="1">Multi-pass membrane protein</topology>
    </subcellularLocation>
</comment>
<proteinExistence type="inferred from homology"/>
<dbReference type="AlphaFoldDB" id="A0A9F5J585"/>